<evidence type="ECO:0000313" key="2">
    <source>
        <dbReference type="Proteomes" id="UP000035503"/>
    </source>
</evidence>
<keyword evidence="2" id="KW-1185">Reference proteome</keyword>
<dbReference type="Proteomes" id="UP000035503">
    <property type="component" value="Chromosome"/>
</dbReference>
<dbReference type="KEGG" id="lau:G293_01430"/>
<dbReference type="EMBL" id="CP004021">
    <property type="protein sequence ID" value="AKK19918.1"/>
    <property type="molecule type" value="Genomic_DNA"/>
</dbReference>
<reference evidence="1 2" key="1">
    <citation type="journal article" date="2015" name="Genome Announc.">
        <title>Complete Genome Sequence of 'Candidatus Liberibacter africanus,' a Bacterium Associated with Citrus Huanglongbing.</title>
        <authorList>
            <person name="Lin H."/>
            <person name="Pietersen G."/>
            <person name="Han C."/>
            <person name="Read D.A."/>
            <person name="Lou B."/>
            <person name="Gupta G."/>
            <person name="Civerolo E.L."/>
        </authorList>
    </citation>
    <scope>NUCLEOTIDE SEQUENCE [LARGE SCALE GENOMIC DNA]</scope>
    <source>
        <strain evidence="1 2">PTSAPSY</strain>
    </source>
</reference>
<name>A0A0G3I653_LIBAF</name>
<protein>
    <submittedName>
        <fullName evidence="1">Uncharacterized protein</fullName>
    </submittedName>
</protein>
<sequence length="64" mass="7202">MSAVKRSTYEMVSSVLIAILDEISPNCSADMNSIRKAASFYILLAHEVLDFHDQEGREHSLLTF</sequence>
<dbReference type="RefSeq" id="WP_047263980.1">
    <property type="nucleotide sequence ID" value="NZ_CP004021.1"/>
</dbReference>
<evidence type="ECO:0000313" key="1">
    <source>
        <dbReference type="EMBL" id="AKK19918.1"/>
    </source>
</evidence>
<gene>
    <name evidence="1" type="ORF">G293_01430</name>
</gene>
<organism evidence="1 2">
    <name type="scientific">Candidatus Liberibacter africanus PTSAPSY</name>
    <dbReference type="NCBI Taxonomy" id="1277257"/>
    <lineage>
        <taxon>Bacteria</taxon>
        <taxon>Pseudomonadati</taxon>
        <taxon>Pseudomonadota</taxon>
        <taxon>Alphaproteobacteria</taxon>
        <taxon>Hyphomicrobiales</taxon>
        <taxon>Rhizobiaceae</taxon>
        <taxon>Liberibacter</taxon>
    </lineage>
</organism>
<proteinExistence type="predicted"/>
<dbReference type="AlphaFoldDB" id="A0A0G3I653"/>
<dbReference type="PATRIC" id="fig|1277257.4.peg.313"/>
<accession>A0A0G3I653</accession>